<dbReference type="PANTHER" id="PTHR39942">
    <property type="entry name" value="BCDNA.LD26519-RELATED"/>
    <property type="match status" value="1"/>
</dbReference>
<dbReference type="Pfam" id="PF07776">
    <property type="entry name" value="zf-AD"/>
    <property type="match status" value="1"/>
</dbReference>
<dbReference type="SMART" id="SM00868">
    <property type="entry name" value="zf-AD"/>
    <property type="match status" value="1"/>
</dbReference>
<feature type="region of interest" description="Disordered" evidence="5">
    <location>
        <begin position="1048"/>
        <end position="1086"/>
    </location>
</feature>
<dbReference type="VEuPathDB" id="VectorBase:ADAR2_009829"/>
<dbReference type="PANTHER" id="PTHR39942:SF1">
    <property type="entry name" value="BCDNA.LD26519-RELATED"/>
    <property type="match status" value="1"/>
</dbReference>
<dbReference type="PROSITE" id="PS51915">
    <property type="entry name" value="ZAD"/>
    <property type="match status" value="1"/>
</dbReference>
<feature type="compositionally biased region" description="Acidic residues" evidence="5">
    <location>
        <begin position="1053"/>
        <end position="1069"/>
    </location>
</feature>
<feature type="binding site" evidence="4">
    <location>
        <position position="84"/>
    </location>
    <ligand>
        <name>Zn(2+)</name>
        <dbReference type="ChEBI" id="CHEBI:29105"/>
    </ligand>
</feature>
<feature type="compositionally biased region" description="Low complexity" evidence="5">
    <location>
        <begin position="1481"/>
        <end position="1500"/>
    </location>
</feature>
<name>A0A2M4CN84_ANODA</name>
<feature type="region of interest" description="Disordered" evidence="5">
    <location>
        <begin position="2052"/>
        <end position="2079"/>
    </location>
</feature>
<feature type="compositionally biased region" description="Polar residues" evidence="5">
    <location>
        <begin position="1697"/>
        <end position="1713"/>
    </location>
</feature>
<feature type="binding site" evidence="4">
    <location>
        <position position="41"/>
    </location>
    <ligand>
        <name>Zn(2+)</name>
        <dbReference type="ChEBI" id="CHEBI:29105"/>
    </ligand>
</feature>
<reference evidence="7" key="1">
    <citation type="submission" date="2018-01" db="EMBL/GenBank/DDBJ databases">
        <title>An insight into the sialome of Amazonian anophelines.</title>
        <authorList>
            <person name="Ribeiro J.M."/>
            <person name="Scarpassa V."/>
            <person name="Calvo E."/>
        </authorList>
    </citation>
    <scope>NUCLEOTIDE SEQUENCE</scope>
</reference>
<feature type="compositionally biased region" description="Polar residues" evidence="5">
    <location>
        <begin position="1380"/>
        <end position="1399"/>
    </location>
</feature>
<accession>A0A2M4CN84</accession>
<feature type="region of interest" description="Disordered" evidence="5">
    <location>
        <begin position="1242"/>
        <end position="1262"/>
    </location>
</feature>
<dbReference type="GO" id="GO:0005634">
    <property type="term" value="C:nucleus"/>
    <property type="evidence" value="ECO:0007669"/>
    <property type="project" value="InterPro"/>
</dbReference>
<dbReference type="VEuPathDB" id="VectorBase:ADAC006836"/>
<feature type="region of interest" description="Disordered" evidence="5">
    <location>
        <begin position="1370"/>
        <end position="1401"/>
    </location>
</feature>
<keyword evidence="3 4" id="KW-0862">Zinc</keyword>
<protein>
    <recommendedName>
        <fullName evidence="6">ZAD domain-containing protein</fullName>
    </recommendedName>
</protein>
<keyword evidence="2 4" id="KW-0863">Zinc-finger</keyword>
<organism evidence="7">
    <name type="scientific">Anopheles darlingi</name>
    <name type="common">Mosquito</name>
    <dbReference type="NCBI Taxonomy" id="43151"/>
    <lineage>
        <taxon>Eukaryota</taxon>
        <taxon>Metazoa</taxon>
        <taxon>Ecdysozoa</taxon>
        <taxon>Arthropoda</taxon>
        <taxon>Hexapoda</taxon>
        <taxon>Insecta</taxon>
        <taxon>Pterygota</taxon>
        <taxon>Neoptera</taxon>
        <taxon>Endopterygota</taxon>
        <taxon>Diptera</taxon>
        <taxon>Nematocera</taxon>
        <taxon>Culicoidea</taxon>
        <taxon>Culicidae</taxon>
        <taxon>Anophelinae</taxon>
        <taxon>Anopheles</taxon>
    </lineage>
</organism>
<dbReference type="GO" id="GO:0008270">
    <property type="term" value="F:zinc ion binding"/>
    <property type="evidence" value="ECO:0007669"/>
    <property type="project" value="UniProtKB-UniRule"/>
</dbReference>
<feature type="binding site" evidence="4">
    <location>
        <position position="38"/>
    </location>
    <ligand>
        <name>Zn(2+)</name>
        <dbReference type="ChEBI" id="CHEBI:29105"/>
    </ligand>
</feature>
<feature type="binding site" evidence="4">
    <location>
        <position position="87"/>
    </location>
    <ligand>
        <name>Zn(2+)</name>
        <dbReference type="ChEBI" id="CHEBI:29105"/>
    </ligand>
</feature>
<feature type="region of interest" description="Disordered" evidence="5">
    <location>
        <begin position="445"/>
        <end position="504"/>
    </location>
</feature>
<feature type="compositionally biased region" description="Acidic residues" evidence="5">
    <location>
        <begin position="473"/>
        <end position="493"/>
    </location>
</feature>
<dbReference type="Gene3D" id="3.40.1800.20">
    <property type="match status" value="1"/>
</dbReference>
<proteinExistence type="predicted"/>
<evidence type="ECO:0000259" key="6">
    <source>
        <dbReference type="PROSITE" id="PS51915"/>
    </source>
</evidence>
<dbReference type="Pfam" id="PF04500">
    <property type="entry name" value="FLYWCH"/>
    <property type="match status" value="8"/>
</dbReference>
<feature type="region of interest" description="Disordered" evidence="5">
    <location>
        <begin position="927"/>
        <end position="976"/>
    </location>
</feature>
<dbReference type="InterPro" id="IPR012934">
    <property type="entry name" value="Znf_AD"/>
</dbReference>
<feature type="region of interest" description="Disordered" evidence="5">
    <location>
        <begin position="1683"/>
        <end position="1715"/>
    </location>
</feature>
<dbReference type="EMBL" id="GGFL01002473">
    <property type="protein sequence ID" value="MBW66651.1"/>
    <property type="molecule type" value="Transcribed_RNA"/>
</dbReference>
<feature type="region of interest" description="Disordered" evidence="5">
    <location>
        <begin position="1462"/>
        <end position="1529"/>
    </location>
</feature>
<evidence type="ECO:0000256" key="4">
    <source>
        <dbReference type="PROSITE-ProRule" id="PRU01263"/>
    </source>
</evidence>
<dbReference type="Gene3D" id="2.20.25.240">
    <property type="match status" value="13"/>
</dbReference>
<feature type="region of interest" description="Disordered" evidence="5">
    <location>
        <begin position="1860"/>
        <end position="1896"/>
    </location>
</feature>
<feature type="compositionally biased region" description="Basic and acidic residues" evidence="5">
    <location>
        <begin position="494"/>
        <end position="503"/>
    </location>
</feature>
<dbReference type="InterPro" id="IPR007588">
    <property type="entry name" value="Znf_FLYWCH"/>
</dbReference>
<evidence type="ECO:0000256" key="1">
    <source>
        <dbReference type="ARBA" id="ARBA00022723"/>
    </source>
</evidence>
<feature type="compositionally biased region" description="Acidic residues" evidence="5">
    <location>
        <begin position="1871"/>
        <end position="1885"/>
    </location>
</feature>
<feature type="domain" description="ZAD" evidence="6">
    <location>
        <begin position="36"/>
        <end position="111"/>
    </location>
</feature>
<sequence length="2244" mass="253520">MANVVDGRPSNDGTLFHINLDGSSGLAESEYAIRFGCCRLCCNDESNLRELFPAGYRDEVLLRKIVACTTVQIEYSDDEDALICFACVSKIEEFYQYREQCRTNDVLQRNWKRRLARSIEPAQSTLIPVDSIKQEKTTELDSFYDSAVQYEDHELDDATEFQSSSGLRVLDSSEPHATTSYQLSNNARPLHNLLEPMDDPADEFFDYKGSDENYEGSDDGTYSQVHVKQELDLEDDIDKRLYVTSDDEMQHDPDDHTTTMAPEKNARDTLQKHRLLKSKSGKQYMFCEGFLFSQRAPAAATGAGAVHNGQVWHCLGLDCESMLEQNNQTGMVAVRRQHNHHNPVTKNATVRTILRYLSGFEATIRLNKSRTSQITGGQGTDPGVASSTNEYRFVVNMRNGTSIVHNGFQYSMKHRRMDGTTYWKCRVNGGTCEAGIFLTPSKTIETIGRHNHDGQYGSMNPRRRNRSRTEQRNDDDEDEADEEDGYDEVEEDARDASGQHELADQSEDIDLSAYLSSHMNADLEQQEQTIPVEIPSGDEAKPAGKSSKPTGVAGSLRRGYNFQIVRNVNQKLRLLFDGCLYEKENQREDGAIIWRCRRNYDRCNAQAIQHQHGLVEILGTHEHDQVRQKRVNLLSTTGSFAYRLLRTANGREQLVYDGFRYQRRCVNGKMTDRWRCVNSGTDCRAMVVMAADGLVYTLQSQTHCHGPTEKKSQRPETKESEIAVIKQPLVSIRPLNILKATDRLRTKTPSPKNLAGHVTRIIPAMARRYGYRLIKNKKGNEGLVHRGYRYCKRLVRPDGTIKWYCRMNSKTCNARLTMAPNGSLVFDGTIHHNHSPTEEISKEPKPKVVKNGQRRRVYTLDEKTFTESEWYFVKNTKNGESLVHAGYRYTRKGDRVDKSSFWRCSQRTQGCWAGIILFPDETIAKASGHEHCHPPTEQNPQHSGAAAASPWTTNDDAGSDLSDQDDKPKLSDATEHRTIIPKAEAAYRVVKNRLNTNSILFRGGRFVHRGQRSDGSVAWICNMNKTQCRAAFKIHTNGGLEIVNEHHNHPLAPEEDAVSQEEEEKEDKEDEKKPSGDTEGDQTDDQEYYYSINRINRECLVYDHCRYGKSGTRADGSVMWRCGMNGNTCLARVCVDVNGKLTHYSEYTHNHRPLEELPPVVRLPDQATDSGPVSSTTTLTPKTVNTKPVIKGSILSWNHHRYRKMPTVQADGSSVWACTTSDYCSAKVKTVTQEGGKMKVQSMYSHNHDPPDQQQQQQQQQRECDELFELYRTPRGRLALLYEGYRYSLQTERMDGQSTWRCYAKKHCRAAVVVSVDGASVTRTKDEHIHSKNADGVAGVRLTLGRKPGTFQELVKRFFTHRIIPSVESVEEERTPVTPSPVSTQLTNNQPASSSSSRKPLTYTDCGEYGFEQNNKGQKRLVYEGRRYYLGYTLSNGVNVWRCAYRKPLKCGALLRVTKKGKILPSPDNDHNHSVDMTSVAESNGRSSAAASSNSSRAVSQQELETAGEEESCAEDEKKGNTDSGSYRFVRTADDQTDVLIYKEERFLSTGSQRASDHATLWRCARASTSNDGTGCRAMVYMLPSGSLSEDTIRNASSCRHNHDVQQAPPAPLYREKIDPAGTRDFQFEGRFGRTIRCQNFRYQRTWERKDGLEYYRCIGFQPHGCRMMMKLSADKILTHHRGEVHSHPPCAPGSASVPNSPLTGSAAPSSPVATKRKSLAASKLADGTTAVYKDYVMLKKPRGSTLQHHGYEYWTHSRLANGTVSYRCRMQFKLKCFATVSIDSHTGLLTMRNDLSHNHPPTDETYVPAEQNAEVEEVDEVEEIEEEEKVVSIDVSDKNVAQVSSERVSLHLRMLEIGNRKAKENSSSSTDEEQNDDDEEEAREELDSSNSNGAVVAAGRTGNYMKKTKKYSFIKVSQYKRCLLYEDYFYDFDKELPDGSKRYVCSRFTATNACKASVVLLMPSGRLLVSALSIEHTHRPPASAFILRNIGRGSRHFEITESKLGRSLLLYEGQRYQTPRSKPDGSVIWSCQELIGQNKRCYVSQEILPNGRAAPPSDREHQHPPWQPQRSLAPRASSVEAATVPSSPTKILLHAGYRYEYGRKCADNSILWLCSRRPDCQASIYRLANGGILNGMKTEHTHRPDVVSGTETSQQQQQSATSLTAVDRLRIASNATRRFSYPTPRAAATSTGTKTRNTIGAMCYKGYRYWHNRTQADGIQYWRPVANVRNSAAWLRYRFCQMA</sequence>
<dbReference type="SUPFAM" id="SSF57716">
    <property type="entry name" value="Glucocorticoid receptor-like (DNA-binding domain)"/>
    <property type="match status" value="1"/>
</dbReference>
<evidence type="ECO:0000256" key="2">
    <source>
        <dbReference type="ARBA" id="ARBA00022771"/>
    </source>
</evidence>
<evidence type="ECO:0000313" key="7">
    <source>
        <dbReference type="EMBL" id="MBW66651.1"/>
    </source>
</evidence>
<feature type="compositionally biased region" description="Basic and acidic residues" evidence="5">
    <location>
        <begin position="964"/>
        <end position="976"/>
    </location>
</feature>
<evidence type="ECO:0000256" key="3">
    <source>
        <dbReference type="ARBA" id="ARBA00022833"/>
    </source>
</evidence>
<evidence type="ECO:0000256" key="5">
    <source>
        <dbReference type="SAM" id="MobiDB-lite"/>
    </source>
</evidence>
<keyword evidence="1 4" id="KW-0479">Metal-binding</keyword>